<dbReference type="InterPro" id="IPR036465">
    <property type="entry name" value="vWFA_dom_sf"/>
</dbReference>
<accession>A0A177Y3A1</accession>
<proteinExistence type="predicted"/>
<evidence type="ECO:0000313" key="3">
    <source>
        <dbReference type="EMBL" id="OAJ95076.1"/>
    </source>
</evidence>
<sequence>MANISFVWWWAFFLLPLPLLIYYIAPPTKSAAAIQLPYMPESTDNTSPSNHFAKLLCCVIWLALIAAIARPVWYGEPVTTSPKHRDLLLVLDLSYSMSQKDMQDEEEGYIDRLSAVKRVVSDFAKQRKGDRLGLVLFADHAYLQTPLTLDRNTISEQVNSLVLKLIGEKTAIGEGIGLATKTFIDSDAPQRVMVLLSDGSNTSGVLDPIEAANIAKKYNATIYTIGVGAGEMMVKEFFMTRKVNTAQDLDEKTLKEIADITGGQYFRARNADDLADIYDTINNLEPVTNATQTWRPQTEWFGLPLTAALLCFTFLVFIRRNHV</sequence>
<dbReference type="InterPro" id="IPR033881">
    <property type="entry name" value="vWA_BatA_type"/>
</dbReference>
<comment type="caution">
    <text evidence="3">The sequence shown here is derived from an EMBL/GenBank/DDBJ whole genome shotgun (WGS) entry which is preliminary data.</text>
</comment>
<reference evidence="3 4" key="1">
    <citation type="journal article" date="2016" name="Syst. Appl. Microbiol.">
        <title>Vibrio bivalvicida sp. nov., a novel larval pathogen for bivalve molluscs reared in a hatchery.</title>
        <authorList>
            <person name="Dubert J."/>
            <person name="Romalde J.L."/>
            <person name="Prado S."/>
            <person name="Barja J.L."/>
        </authorList>
    </citation>
    <scope>NUCLEOTIDE SEQUENCE [LARGE SCALE GENOMIC DNA]</scope>
    <source>
        <strain evidence="3 4">605</strain>
    </source>
</reference>
<dbReference type="SUPFAM" id="SSF53300">
    <property type="entry name" value="vWA-like"/>
    <property type="match status" value="1"/>
</dbReference>
<dbReference type="InterPro" id="IPR050768">
    <property type="entry name" value="UPF0353/GerABKA_families"/>
</dbReference>
<dbReference type="PANTHER" id="PTHR22550:SF18">
    <property type="entry name" value="VWFA DOMAIN-CONTAINING PROTEIN"/>
    <property type="match status" value="1"/>
</dbReference>
<dbReference type="Pfam" id="PF00092">
    <property type="entry name" value="VWA"/>
    <property type="match status" value="1"/>
</dbReference>
<feature type="transmembrane region" description="Helical" evidence="1">
    <location>
        <begin position="6"/>
        <end position="25"/>
    </location>
</feature>
<gene>
    <name evidence="3" type="ORF">APB76_07280</name>
</gene>
<evidence type="ECO:0000256" key="1">
    <source>
        <dbReference type="SAM" id="Phobius"/>
    </source>
</evidence>
<keyword evidence="1" id="KW-1133">Transmembrane helix</keyword>
<dbReference type="InterPro" id="IPR002035">
    <property type="entry name" value="VWF_A"/>
</dbReference>
<organism evidence="3 4">
    <name type="scientific">Vibrio bivalvicida</name>
    <dbReference type="NCBI Taxonomy" id="1276888"/>
    <lineage>
        <taxon>Bacteria</taxon>
        <taxon>Pseudomonadati</taxon>
        <taxon>Pseudomonadota</taxon>
        <taxon>Gammaproteobacteria</taxon>
        <taxon>Vibrionales</taxon>
        <taxon>Vibrionaceae</taxon>
        <taxon>Vibrio</taxon>
        <taxon>Vibrio oreintalis group</taxon>
    </lineage>
</organism>
<protein>
    <submittedName>
        <fullName evidence="3">IMP dehydrogenase</fullName>
    </submittedName>
</protein>
<dbReference type="Proteomes" id="UP000078406">
    <property type="component" value="Unassembled WGS sequence"/>
</dbReference>
<feature type="transmembrane region" description="Helical" evidence="1">
    <location>
        <begin position="52"/>
        <end position="73"/>
    </location>
</feature>
<feature type="domain" description="VWFA" evidence="2">
    <location>
        <begin position="86"/>
        <end position="281"/>
    </location>
</feature>
<dbReference type="SMART" id="SM00327">
    <property type="entry name" value="VWA"/>
    <property type="match status" value="1"/>
</dbReference>
<dbReference type="PROSITE" id="PS50234">
    <property type="entry name" value="VWFA"/>
    <property type="match status" value="1"/>
</dbReference>
<evidence type="ECO:0000313" key="4">
    <source>
        <dbReference type="Proteomes" id="UP000078406"/>
    </source>
</evidence>
<dbReference type="EMBL" id="LLEI02000021">
    <property type="protein sequence ID" value="OAJ95076.1"/>
    <property type="molecule type" value="Genomic_DNA"/>
</dbReference>
<evidence type="ECO:0000259" key="2">
    <source>
        <dbReference type="PROSITE" id="PS50234"/>
    </source>
</evidence>
<feature type="transmembrane region" description="Helical" evidence="1">
    <location>
        <begin position="300"/>
        <end position="318"/>
    </location>
</feature>
<keyword evidence="1" id="KW-0472">Membrane</keyword>
<dbReference type="AlphaFoldDB" id="A0A177Y3A1"/>
<dbReference type="CDD" id="cd01467">
    <property type="entry name" value="vWA_BatA_type"/>
    <property type="match status" value="1"/>
</dbReference>
<dbReference type="PANTHER" id="PTHR22550">
    <property type="entry name" value="SPORE GERMINATION PROTEIN"/>
    <property type="match status" value="1"/>
</dbReference>
<dbReference type="RefSeq" id="WP_054962072.1">
    <property type="nucleotide sequence ID" value="NZ_LLEI02000021.1"/>
</dbReference>
<keyword evidence="1" id="KW-0812">Transmembrane</keyword>
<name>A0A177Y3A1_9VIBR</name>
<dbReference type="Gene3D" id="3.40.50.410">
    <property type="entry name" value="von Willebrand factor, type A domain"/>
    <property type="match status" value="1"/>
</dbReference>